<evidence type="ECO:0000313" key="3">
    <source>
        <dbReference type="Proteomes" id="UP000092544"/>
    </source>
</evidence>
<organism evidence="2 3">
    <name type="scientific">Marinomonas spartinae</name>
    <dbReference type="NCBI Taxonomy" id="1792290"/>
    <lineage>
        <taxon>Bacteria</taxon>
        <taxon>Pseudomonadati</taxon>
        <taxon>Pseudomonadota</taxon>
        <taxon>Gammaproteobacteria</taxon>
        <taxon>Oceanospirillales</taxon>
        <taxon>Oceanospirillaceae</taxon>
        <taxon>Marinomonas</taxon>
    </lineage>
</organism>
<dbReference type="OrthoDB" id="6196922at2"/>
<reference evidence="2 3" key="1">
    <citation type="submission" date="2016-06" db="EMBL/GenBank/DDBJ databases">
        <authorList>
            <person name="Kjaerup R.B."/>
            <person name="Dalgaard T.S."/>
            <person name="Juul-Madsen H.R."/>
        </authorList>
    </citation>
    <scope>NUCLEOTIDE SEQUENCE [LARGE SCALE GENOMIC DNA]</scope>
    <source>
        <strain evidence="2 3">CECT 8886</strain>
    </source>
</reference>
<dbReference type="RefSeq" id="WP_067011602.1">
    <property type="nucleotide sequence ID" value="NZ_FLOB01000001.1"/>
</dbReference>
<dbReference type="InterPro" id="IPR046474">
    <property type="entry name" value="DUF6795"/>
</dbReference>
<name>A0A1A8T0X4_9GAMM</name>
<evidence type="ECO:0000259" key="1">
    <source>
        <dbReference type="Pfam" id="PF20598"/>
    </source>
</evidence>
<dbReference type="Proteomes" id="UP000092544">
    <property type="component" value="Unassembled WGS sequence"/>
</dbReference>
<protein>
    <recommendedName>
        <fullName evidence="1">DUF6795 domain-containing protein</fullName>
    </recommendedName>
</protein>
<feature type="domain" description="DUF6795" evidence="1">
    <location>
        <begin position="18"/>
        <end position="132"/>
    </location>
</feature>
<accession>A0A1A8T0X4</accession>
<evidence type="ECO:0000313" key="2">
    <source>
        <dbReference type="EMBL" id="SBS24791.1"/>
    </source>
</evidence>
<proteinExistence type="predicted"/>
<dbReference type="AlphaFoldDB" id="A0A1A8T0X4"/>
<gene>
    <name evidence="2" type="ORF">MSP8886_00083</name>
</gene>
<sequence length="178" mass="20737">MVSFFGLKRYDVELSPPVKGRITDNGEPVVGAEVVRELFYAGYDKKNALFDSSTTNDNGEFEFDEKIIKSRAPGDIFGQNSMVFQDIYIEKKTEKLSDEDKYYWLWCTRKSWPSEDQLNKLMLHLEADLQNKEIQHEVDLSKNGGRSDQPIISLCYFKDESIKSYYKSKVVENYNELK</sequence>
<dbReference type="EMBL" id="FLOB01000001">
    <property type="protein sequence ID" value="SBS24791.1"/>
    <property type="molecule type" value="Genomic_DNA"/>
</dbReference>
<keyword evidence="3" id="KW-1185">Reference proteome</keyword>
<dbReference type="Pfam" id="PF20598">
    <property type="entry name" value="DUF6795"/>
    <property type="match status" value="1"/>
</dbReference>